<dbReference type="GO" id="GO:0038039">
    <property type="term" value="C:G protein-coupled receptor heterodimeric complex"/>
    <property type="evidence" value="ECO:0007669"/>
    <property type="project" value="TreeGrafter"/>
</dbReference>
<keyword evidence="2 9" id="KW-0812">Transmembrane</keyword>
<feature type="domain" description="G-protein coupled receptors family 3 profile" evidence="10">
    <location>
        <begin position="418"/>
        <end position="670"/>
    </location>
</feature>
<dbReference type="PANTHER" id="PTHR10519:SF20">
    <property type="entry name" value="G-PROTEIN COUPLED RECEPTOR 156-RELATED"/>
    <property type="match status" value="1"/>
</dbReference>
<dbReference type="PROSITE" id="PS50259">
    <property type="entry name" value="G_PROTEIN_RECEP_F3_4"/>
    <property type="match status" value="1"/>
</dbReference>
<feature type="transmembrane region" description="Helical" evidence="9">
    <location>
        <begin position="488"/>
        <end position="506"/>
    </location>
</feature>
<evidence type="ECO:0000313" key="12">
    <source>
        <dbReference type="Proteomes" id="UP000193920"/>
    </source>
</evidence>
<evidence type="ECO:0000256" key="3">
    <source>
        <dbReference type="ARBA" id="ARBA00022989"/>
    </source>
</evidence>
<reference evidence="11 12" key="1">
    <citation type="submission" date="2016-08" db="EMBL/GenBank/DDBJ databases">
        <title>A Parts List for Fungal Cellulosomes Revealed by Comparative Genomics.</title>
        <authorList>
            <consortium name="DOE Joint Genome Institute"/>
            <person name="Haitjema C.H."/>
            <person name="Gilmore S.P."/>
            <person name="Henske J.K."/>
            <person name="Solomon K.V."/>
            <person name="De Groot R."/>
            <person name="Kuo A."/>
            <person name="Mondo S.J."/>
            <person name="Salamov A.A."/>
            <person name="Labutti K."/>
            <person name="Zhao Z."/>
            <person name="Chiniquy J."/>
            <person name="Barry K."/>
            <person name="Brewer H.M."/>
            <person name="Purvine S.O."/>
            <person name="Wright A.T."/>
            <person name="Boxma B."/>
            <person name="Van Alen T."/>
            <person name="Hackstein J.H."/>
            <person name="Baker S.E."/>
            <person name="Grigoriev I.V."/>
            <person name="O'Malley M.A."/>
        </authorList>
    </citation>
    <scope>NUCLEOTIDE SEQUENCE [LARGE SCALE GENOMIC DNA]</scope>
    <source>
        <strain evidence="11 12">G1</strain>
    </source>
</reference>
<keyword evidence="6" id="KW-0675">Receptor</keyword>
<dbReference type="InterPro" id="IPR017978">
    <property type="entry name" value="GPCR_3_C"/>
</dbReference>
<evidence type="ECO:0000256" key="9">
    <source>
        <dbReference type="SAM" id="Phobius"/>
    </source>
</evidence>
<dbReference type="PANTHER" id="PTHR10519">
    <property type="entry name" value="GABA-B RECEPTOR"/>
    <property type="match status" value="1"/>
</dbReference>
<protein>
    <recommendedName>
        <fullName evidence="10">G-protein coupled receptors family 3 profile domain-containing protein</fullName>
    </recommendedName>
</protein>
<keyword evidence="4" id="KW-0297">G-protein coupled receptor</keyword>
<evidence type="ECO:0000256" key="5">
    <source>
        <dbReference type="ARBA" id="ARBA00023136"/>
    </source>
</evidence>
<dbReference type="GO" id="GO:0007214">
    <property type="term" value="P:gamma-aminobutyric acid signaling pathway"/>
    <property type="evidence" value="ECO:0007669"/>
    <property type="project" value="TreeGrafter"/>
</dbReference>
<feature type="transmembrane region" description="Helical" evidence="9">
    <location>
        <begin position="616"/>
        <end position="641"/>
    </location>
</feature>
<evidence type="ECO:0000256" key="8">
    <source>
        <dbReference type="ARBA" id="ARBA00023224"/>
    </source>
</evidence>
<proteinExistence type="predicted"/>
<dbReference type="Pfam" id="PF00003">
    <property type="entry name" value="7tm_3"/>
    <property type="match status" value="1"/>
</dbReference>
<evidence type="ECO:0000256" key="6">
    <source>
        <dbReference type="ARBA" id="ARBA00023170"/>
    </source>
</evidence>
<dbReference type="AlphaFoldDB" id="A0A1Y2BK26"/>
<dbReference type="Proteomes" id="UP000193920">
    <property type="component" value="Unassembled WGS sequence"/>
</dbReference>
<dbReference type="OrthoDB" id="2150284at2759"/>
<comment type="subcellular location">
    <subcellularLocation>
        <location evidence="1">Membrane</location>
        <topology evidence="1">Multi-pass membrane protein</topology>
    </subcellularLocation>
</comment>
<feature type="transmembrane region" description="Helical" evidence="9">
    <location>
        <begin position="527"/>
        <end position="548"/>
    </location>
</feature>
<name>A0A1Y2BK26_9FUNG</name>
<dbReference type="SUPFAM" id="SSF53850">
    <property type="entry name" value="Periplasmic binding protein-like II"/>
    <property type="match status" value="1"/>
</dbReference>
<keyword evidence="12" id="KW-1185">Reference proteome</keyword>
<evidence type="ECO:0000256" key="4">
    <source>
        <dbReference type="ARBA" id="ARBA00023040"/>
    </source>
</evidence>
<evidence type="ECO:0000256" key="1">
    <source>
        <dbReference type="ARBA" id="ARBA00004141"/>
    </source>
</evidence>
<accession>A0A1Y2BK26</accession>
<sequence length="725" mass="83938">MKDIAILDSFFDQYLNDTHEPLTDSFLKQVYYDYNIDSHFMAVPLILDIRLLYFNRTTFDRLQLNYPPPYGNWGSYSKPYYDDWNWEKFVEYVNIINQNFPDQDSFSFTGQYDEEMKLFHMIIRNYFIETIDENKTCGYLNNKERLLEIIEKIIKPIFSKLGDKWYPNNKETMSFLNNKTYIEPENLPRICCRDTSEYSNGVFGITIDSPNSMRKVKLYGEKSNQNGEIAAGYIPGSTSYLGGSGIAITSYISDYLKKVAWKFILKLIDPINGYLTDIGRATNMMPPYDSLYDIKFWNEEQWNIPKNQIRHSLQIQYPRQTFPEFGELEDRHIIRLMILEILKKNIEPSEAIDRCCKLMNSILAGACSDEHWSYSIGDCSSFNNRKVTFNWINSCKGGIPLPKDTTISCSYISFRSGIGGSMVVFSVLGIMISLIYIFLFLRYKNTEPIKKAPLNFSLIVILGSILNYASVIFSTGNPDEFKCILNKWFLIIGLSLAFGGLTVKLKKVYVIYKKRELNQGYISDVKLYRILIGLIALNTIALIFWTSFNSPIVSKSTNEERINSRVIQYDVTRCKNPREQNIVTLFFIYIFNIVILLYGLWLSYKTWTIPQSYTETKFVGTCIFISTLGIFIAIPLIWFSYTDEINYLIKSLILNFSTAVTVSVYCVPKIRAAYYYSALLLKKKDSNELLVNDLSNDKITESVCCPNCGALITSNLNQFETQETR</sequence>
<keyword evidence="3 9" id="KW-1133">Transmembrane helix</keyword>
<evidence type="ECO:0000256" key="2">
    <source>
        <dbReference type="ARBA" id="ARBA00022692"/>
    </source>
</evidence>
<feature type="transmembrane region" description="Helical" evidence="9">
    <location>
        <begin position="453"/>
        <end position="476"/>
    </location>
</feature>
<organism evidence="11 12">
    <name type="scientific">Neocallimastix californiae</name>
    <dbReference type="NCBI Taxonomy" id="1754190"/>
    <lineage>
        <taxon>Eukaryota</taxon>
        <taxon>Fungi</taxon>
        <taxon>Fungi incertae sedis</taxon>
        <taxon>Chytridiomycota</taxon>
        <taxon>Chytridiomycota incertae sedis</taxon>
        <taxon>Neocallimastigomycetes</taxon>
        <taxon>Neocallimastigales</taxon>
        <taxon>Neocallimastigaceae</taxon>
        <taxon>Neocallimastix</taxon>
    </lineage>
</organism>
<evidence type="ECO:0000259" key="10">
    <source>
        <dbReference type="PROSITE" id="PS50259"/>
    </source>
</evidence>
<dbReference type="InterPro" id="IPR002455">
    <property type="entry name" value="GPCR3_GABA-B"/>
</dbReference>
<feature type="transmembrane region" description="Helical" evidence="9">
    <location>
        <begin position="418"/>
        <end position="441"/>
    </location>
</feature>
<keyword evidence="8" id="KW-0807">Transducer</keyword>
<keyword evidence="5 9" id="KW-0472">Membrane</keyword>
<feature type="transmembrane region" description="Helical" evidence="9">
    <location>
        <begin position="582"/>
        <end position="604"/>
    </location>
</feature>
<dbReference type="STRING" id="1754190.A0A1Y2BK26"/>
<evidence type="ECO:0000256" key="7">
    <source>
        <dbReference type="ARBA" id="ARBA00023180"/>
    </source>
</evidence>
<gene>
    <name evidence="11" type="ORF">LY90DRAFT_673191</name>
</gene>
<evidence type="ECO:0000313" key="11">
    <source>
        <dbReference type="EMBL" id="ORY35126.1"/>
    </source>
</evidence>
<comment type="caution">
    <text evidence="11">The sequence shown here is derived from an EMBL/GenBank/DDBJ whole genome shotgun (WGS) entry which is preliminary data.</text>
</comment>
<keyword evidence="7" id="KW-0325">Glycoprotein</keyword>
<dbReference type="Gene3D" id="3.40.190.10">
    <property type="entry name" value="Periplasmic binding protein-like II"/>
    <property type="match status" value="1"/>
</dbReference>
<dbReference type="EMBL" id="MCOG01000153">
    <property type="protein sequence ID" value="ORY35126.1"/>
    <property type="molecule type" value="Genomic_DNA"/>
</dbReference>
<feature type="transmembrane region" description="Helical" evidence="9">
    <location>
        <begin position="647"/>
        <end position="667"/>
    </location>
</feature>
<dbReference type="GO" id="GO:0004965">
    <property type="term" value="F:G protein-coupled GABA receptor activity"/>
    <property type="evidence" value="ECO:0007669"/>
    <property type="project" value="InterPro"/>
</dbReference>